<dbReference type="SFLD" id="SFLDG00002">
    <property type="entry name" value="C1.7:_P-type_atpase_like"/>
    <property type="match status" value="1"/>
</dbReference>
<dbReference type="InterPro" id="IPR023299">
    <property type="entry name" value="ATPase_P-typ_cyto_dom_N"/>
</dbReference>
<dbReference type="SFLD" id="SFLDF00027">
    <property type="entry name" value="p-type_atpase"/>
    <property type="match status" value="1"/>
</dbReference>
<evidence type="ECO:0000313" key="11">
    <source>
        <dbReference type="EMBL" id="SCB60932.1"/>
    </source>
</evidence>
<dbReference type="GO" id="GO:0036376">
    <property type="term" value="P:sodium ion export across plasma membrane"/>
    <property type="evidence" value="ECO:0007669"/>
    <property type="project" value="TreeGrafter"/>
</dbReference>
<evidence type="ECO:0000256" key="1">
    <source>
        <dbReference type="ARBA" id="ARBA00004141"/>
    </source>
</evidence>
<dbReference type="Pfam" id="PF00122">
    <property type="entry name" value="E1-E2_ATPase"/>
    <property type="match status" value="1"/>
</dbReference>
<dbReference type="Pfam" id="PF00690">
    <property type="entry name" value="Cation_ATPase_N"/>
    <property type="match status" value="1"/>
</dbReference>
<proteinExistence type="inferred from homology"/>
<dbReference type="NCBIfam" id="TIGR01494">
    <property type="entry name" value="ATPase_P-type"/>
    <property type="match status" value="2"/>
</dbReference>
<evidence type="ECO:0000259" key="10">
    <source>
        <dbReference type="SMART" id="SM00831"/>
    </source>
</evidence>
<keyword evidence="8 9" id="KW-0472">Membrane</keyword>
<feature type="transmembrane region" description="Helical" evidence="9">
    <location>
        <begin position="232"/>
        <end position="253"/>
    </location>
</feature>
<feature type="transmembrane region" description="Helical" evidence="9">
    <location>
        <begin position="76"/>
        <end position="97"/>
    </location>
</feature>
<sequence length="896" mass="95639">MNIPIPHPFAAGLGSRSGLVTEEAESRLVRFGPNILPEPKAPSFAFVFLRQFRSPLIYILFLAAAISLVVSDTKDAVFIGVVLLLNGLIGSLQEYSAGRAALALRKLEQPRAAVVRDGEVREIEARLLVPGDLVLLEAGGRVPADLALVEATDLLCDESLLTGESLATRKAARSGGVPVEEDKTATAFAGTLVTRGRGTGVVTGTGLRTEIGKIAAEIGKASASQPPLMIRLALFSNVIAWAVGLTSLVLIGIGLMRGLAWSDLFLMSVGLAVSAIPEGLPIAISIALAISMRRMAKRNVIVRRMPAVESLGSCTMIATDKTGTLTLNELTVTDLRLPGGTDLALDAGTDLDTCEIKAANMSVAEARVRAGRLLRAAALPNEGSLMQDVNGWKGVGDTVDVALLAAARKAGLAQEKMAADFPLLARIPYEPDLKYAASFHRGSDRVRIFAKGSTETLLSMADRMDIGDRVVEIDRDRLLAQKEEMAARGLRVLAFAEGEIRSDAVVTLGHHHLIDLVFLGIAGMQDPIRQEVPQAIRECRAAGIEVAMVTGDDPKTAAAIAAQAGLPFGPSQITTGDAVREAEAAGPERLDELTKRARIYARVVPNQKLAIVLSMARNGHFVAVTGDGVNDAPALKHAHVGVAMGVKGTEVAKESADIVVADDNFASIVSGIREGRTAYSNIRKVILMLTATGAAEMLLFLLAIPLGLPMPLLPVQLLWLNLVTNGIQDVTLAGERPEGDELARPPRRPKEPIFDGLMVRRIVQSALVIGGGGFAVFYWLLSQGYEVSEARNLLLLLFVMFENVQTLSCRSEHRSLFSRSFFKNPLLLASIVAAQAIHIGAMHVPWFREVLGLAPTSLAEWALTLLAAASLLLVIEMDKLRGRTSSNTHLHEIEAE</sequence>
<dbReference type="SMART" id="SM00831">
    <property type="entry name" value="Cation_ATPase_N"/>
    <property type="match status" value="1"/>
</dbReference>
<dbReference type="Pfam" id="PF00689">
    <property type="entry name" value="Cation_ATPase_C"/>
    <property type="match status" value="1"/>
</dbReference>
<keyword evidence="4" id="KW-0547">Nucleotide-binding</keyword>
<dbReference type="Gene3D" id="3.40.1110.10">
    <property type="entry name" value="Calcium-transporting ATPase, cytoplasmic domain N"/>
    <property type="match status" value="1"/>
</dbReference>
<dbReference type="GO" id="GO:0005886">
    <property type="term" value="C:plasma membrane"/>
    <property type="evidence" value="ECO:0007669"/>
    <property type="project" value="TreeGrafter"/>
</dbReference>
<evidence type="ECO:0000256" key="5">
    <source>
        <dbReference type="ARBA" id="ARBA00022840"/>
    </source>
</evidence>
<evidence type="ECO:0000256" key="7">
    <source>
        <dbReference type="ARBA" id="ARBA00022989"/>
    </source>
</evidence>
<dbReference type="AlphaFoldDB" id="A0A1C3Y8X8"/>
<dbReference type="SUPFAM" id="SSF81660">
    <property type="entry name" value="Metal cation-transporting ATPase, ATP-binding domain N"/>
    <property type="match status" value="1"/>
</dbReference>
<dbReference type="InterPro" id="IPR044492">
    <property type="entry name" value="P_typ_ATPase_HD_dom"/>
</dbReference>
<evidence type="ECO:0000256" key="9">
    <source>
        <dbReference type="SAM" id="Phobius"/>
    </source>
</evidence>
<dbReference type="PANTHER" id="PTHR43294:SF20">
    <property type="entry name" value="P-TYPE ATPASE"/>
    <property type="match status" value="1"/>
</dbReference>
<dbReference type="STRING" id="1138170.GA0061105_1149"/>
<dbReference type="GO" id="GO:0005391">
    <property type="term" value="F:P-type sodium:potassium-exchanging transporter activity"/>
    <property type="evidence" value="ECO:0007669"/>
    <property type="project" value="TreeGrafter"/>
</dbReference>
<dbReference type="RefSeq" id="WP_092753444.1">
    <property type="nucleotide sequence ID" value="NZ_FMAJ01000014.1"/>
</dbReference>
<dbReference type="GO" id="GO:1990573">
    <property type="term" value="P:potassium ion import across plasma membrane"/>
    <property type="evidence" value="ECO:0007669"/>
    <property type="project" value="TreeGrafter"/>
</dbReference>
<dbReference type="Gene3D" id="1.20.1110.10">
    <property type="entry name" value="Calcium-transporting ATPase, transmembrane domain"/>
    <property type="match status" value="1"/>
</dbReference>
<dbReference type="Proteomes" id="UP000198723">
    <property type="component" value="Unassembled WGS sequence"/>
</dbReference>
<dbReference type="GO" id="GO:0016887">
    <property type="term" value="F:ATP hydrolysis activity"/>
    <property type="evidence" value="ECO:0007669"/>
    <property type="project" value="InterPro"/>
</dbReference>
<dbReference type="PRINTS" id="PR00120">
    <property type="entry name" value="HATPASE"/>
</dbReference>
<dbReference type="InterPro" id="IPR023298">
    <property type="entry name" value="ATPase_P-typ_TM_dom_sf"/>
</dbReference>
<protein>
    <submittedName>
        <fullName evidence="11">ATPase, P-type (Transporting), HAD superfamily, subfamily IC</fullName>
    </submittedName>
</protein>
<feature type="transmembrane region" description="Helical" evidence="9">
    <location>
        <begin position="52"/>
        <end position="70"/>
    </location>
</feature>
<dbReference type="Pfam" id="PF13246">
    <property type="entry name" value="Cation_ATPase"/>
    <property type="match status" value="1"/>
</dbReference>
<comment type="similarity">
    <text evidence="2">Belongs to the cation transport ATPase (P-type) (TC 3.A.3) family. Type IIA subfamily.</text>
</comment>
<dbReference type="InterPro" id="IPR023214">
    <property type="entry name" value="HAD_sf"/>
</dbReference>
<keyword evidence="3 9" id="KW-0812">Transmembrane</keyword>
<dbReference type="InterPro" id="IPR059000">
    <property type="entry name" value="ATPase_P-type_domA"/>
</dbReference>
<dbReference type="EMBL" id="FMAJ01000014">
    <property type="protein sequence ID" value="SCB60932.1"/>
    <property type="molecule type" value="Genomic_DNA"/>
</dbReference>
<keyword evidence="7 9" id="KW-1133">Transmembrane helix</keyword>
<comment type="subcellular location">
    <subcellularLocation>
        <location evidence="1">Membrane</location>
        <topology evidence="1">Multi-pass membrane protein</topology>
    </subcellularLocation>
</comment>
<dbReference type="Gene3D" id="3.40.50.1000">
    <property type="entry name" value="HAD superfamily/HAD-like"/>
    <property type="match status" value="1"/>
</dbReference>
<dbReference type="InterPro" id="IPR006068">
    <property type="entry name" value="ATPase_P-typ_cation-transptr_C"/>
</dbReference>
<evidence type="ECO:0000256" key="3">
    <source>
        <dbReference type="ARBA" id="ARBA00022692"/>
    </source>
</evidence>
<name>A0A1C3Y8X8_9HYPH</name>
<evidence type="ECO:0000256" key="8">
    <source>
        <dbReference type="ARBA" id="ARBA00023136"/>
    </source>
</evidence>
<dbReference type="GO" id="GO:0006883">
    <property type="term" value="P:intracellular sodium ion homeostasis"/>
    <property type="evidence" value="ECO:0007669"/>
    <property type="project" value="TreeGrafter"/>
</dbReference>
<feature type="transmembrane region" description="Helical" evidence="9">
    <location>
        <begin position="826"/>
        <end position="846"/>
    </location>
</feature>
<dbReference type="SUPFAM" id="SSF81665">
    <property type="entry name" value="Calcium ATPase, transmembrane domain M"/>
    <property type="match status" value="1"/>
</dbReference>
<dbReference type="InterPro" id="IPR036412">
    <property type="entry name" value="HAD-like_sf"/>
</dbReference>
<dbReference type="InterPro" id="IPR004014">
    <property type="entry name" value="ATPase_P-typ_cation-transptr_N"/>
</dbReference>
<feature type="transmembrane region" description="Helical" evidence="9">
    <location>
        <begin position="685"/>
        <end position="708"/>
    </location>
</feature>
<dbReference type="GO" id="GO:1902600">
    <property type="term" value="P:proton transmembrane transport"/>
    <property type="evidence" value="ECO:0007669"/>
    <property type="project" value="TreeGrafter"/>
</dbReference>
<evidence type="ECO:0000313" key="12">
    <source>
        <dbReference type="Proteomes" id="UP000198723"/>
    </source>
</evidence>
<accession>A0A1C3Y8X8</accession>
<feature type="transmembrane region" description="Helical" evidence="9">
    <location>
        <begin position="762"/>
        <end position="781"/>
    </location>
</feature>
<dbReference type="SUPFAM" id="SSF81653">
    <property type="entry name" value="Calcium ATPase, transduction domain A"/>
    <property type="match status" value="1"/>
</dbReference>
<keyword evidence="6" id="KW-1278">Translocase</keyword>
<dbReference type="InterPro" id="IPR001757">
    <property type="entry name" value="P_typ_ATPase"/>
</dbReference>
<dbReference type="InterPro" id="IPR050510">
    <property type="entry name" value="Cation_transp_ATPase_P-type"/>
</dbReference>
<dbReference type="PROSITE" id="PS00154">
    <property type="entry name" value="ATPASE_E1_E2"/>
    <property type="match status" value="1"/>
</dbReference>
<evidence type="ECO:0000256" key="2">
    <source>
        <dbReference type="ARBA" id="ARBA00005675"/>
    </source>
</evidence>
<dbReference type="PANTHER" id="PTHR43294">
    <property type="entry name" value="SODIUM/POTASSIUM-TRANSPORTING ATPASE SUBUNIT ALPHA"/>
    <property type="match status" value="1"/>
</dbReference>
<gene>
    <name evidence="11" type="ORF">GA0061105_1149</name>
</gene>
<organism evidence="11 12">
    <name type="scientific">Rhizobium aethiopicum</name>
    <dbReference type="NCBI Taxonomy" id="1138170"/>
    <lineage>
        <taxon>Bacteria</taxon>
        <taxon>Pseudomonadati</taxon>
        <taxon>Pseudomonadota</taxon>
        <taxon>Alphaproteobacteria</taxon>
        <taxon>Hyphomicrobiales</taxon>
        <taxon>Rhizobiaceae</taxon>
        <taxon>Rhizobium/Agrobacterium group</taxon>
        <taxon>Rhizobium</taxon>
    </lineage>
</organism>
<dbReference type="Gene3D" id="2.70.150.10">
    <property type="entry name" value="Calcium-transporting ATPase, cytoplasmic transduction domain A"/>
    <property type="match status" value="1"/>
</dbReference>
<dbReference type="SFLD" id="SFLDS00003">
    <property type="entry name" value="Haloacid_Dehalogenase"/>
    <property type="match status" value="1"/>
</dbReference>
<evidence type="ECO:0000256" key="4">
    <source>
        <dbReference type="ARBA" id="ARBA00022741"/>
    </source>
</evidence>
<evidence type="ECO:0000256" key="6">
    <source>
        <dbReference type="ARBA" id="ARBA00022967"/>
    </source>
</evidence>
<dbReference type="GO" id="GO:0030007">
    <property type="term" value="P:intracellular potassium ion homeostasis"/>
    <property type="evidence" value="ECO:0007669"/>
    <property type="project" value="TreeGrafter"/>
</dbReference>
<dbReference type="GO" id="GO:0005524">
    <property type="term" value="F:ATP binding"/>
    <property type="evidence" value="ECO:0007669"/>
    <property type="project" value="UniProtKB-KW"/>
</dbReference>
<feature type="domain" description="Cation-transporting P-type ATPase N-terminal" evidence="10">
    <location>
        <begin position="1"/>
        <end position="72"/>
    </location>
</feature>
<keyword evidence="5" id="KW-0067">ATP-binding</keyword>
<dbReference type="InterPro" id="IPR018303">
    <property type="entry name" value="ATPase_P-typ_P_site"/>
</dbReference>
<dbReference type="InterPro" id="IPR008250">
    <property type="entry name" value="ATPase_P-typ_transduc_dom_A_sf"/>
</dbReference>
<reference evidence="11 12" key="1">
    <citation type="submission" date="2016-08" db="EMBL/GenBank/DDBJ databases">
        <authorList>
            <person name="Seilhamer J.J."/>
        </authorList>
    </citation>
    <scope>NUCLEOTIDE SEQUENCE [LARGE SCALE GENOMIC DNA]</scope>
    <source>
        <strain evidence="11 12">HBR26</strain>
    </source>
</reference>
<feature type="transmembrane region" description="Helical" evidence="9">
    <location>
        <begin position="858"/>
        <end position="875"/>
    </location>
</feature>
<dbReference type="SUPFAM" id="SSF56784">
    <property type="entry name" value="HAD-like"/>
    <property type="match status" value="1"/>
</dbReference>
<feature type="transmembrane region" description="Helical" evidence="9">
    <location>
        <begin position="265"/>
        <end position="290"/>
    </location>
</feature>
<dbReference type="PRINTS" id="PR00119">
    <property type="entry name" value="CATATPASE"/>
</dbReference>